<feature type="compositionally biased region" description="Polar residues" evidence="2">
    <location>
        <begin position="337"/>
        <end position="353"/>
    </location>
</feature>
<dbReference type="EMBL" id="MU151476">
    <property type="protein sequence ID" value="KAF9443420.1"/>
    <property type="molecule type" value="Genomic_DNA"/>
</dbReference>
<evidence type="ECO:0000313" key="5">
    <source>
        <dbReference type="Proteomes" id="UP000807342"/>
    </source>
</evidence>
<dbReference type="InterPro" id="IPR011600">
    <property type="entry name" value="Pept_C14_caspase"/>
</dbReference>
<dbReference type="Gene3D" id="3.40.50.12660">
    <property type="match status" value="1"/>
</dbReference>
<dbReference type="InterPro" id="IPR050452">
    <property type="entry name" value="Metacaspase"/>
</dbReference>
<name>A0A9P5X572_9AGAR</name>
<evidence type="ECO:0000256" key="1">
    <source>
        <dbReference type="ARBA" id="ARBA00009005"/>
    </source>
</evidence>
<comment type="similarity">
    <text evidence="1">Belongs to the peptidase C14B family.</text>
</comment>
<dbReference type="OrthoDB" id="3223806at2759"/>
<comment type="caution">
    <text evidence="4">The sequence shown here is derived from an EMBL/GenBank/DDBJ whole genome shotgun (WGS) entry which is preliminary data.</text>
</comment>
<accession>A0A9P5X572</accession>
<dbReference type="AlphaFoldDB" id="A0A9P5X572"/>
<evidence type="ECO:0000256" key="2">
    <source>
        <dbReference type="SAM" id="MobiDB-lite"/>
    </source>
</evidence>
<feature type="region of interest" description="Disordered" evidence="2">
    <location>
        <begin position="320"/>
        <end position="353"/>
    </location>
</feature>
<organism evidence="4 5">
    <name type="scientific">Macrolepiota fuliginosa MF-IS2</name>
    <dbReference type="NCBI Taxonomy" id="1400762"/>
    <lineage>
        <taxon>Eukaryota</taxon>
        <taxon>Fungi</taxon>
        <taxon>Dikarya</taxon>
        <taxon>Basidiomycota</taxon>
        <taxon>Agaricomycotina</taxon>
        <taxon>Agaricomycetes</taxon>
        <taxon>Agaricomycetidae</taxon>
        <taxon>Agaricales</taxon>
        <taxon>Agaricineae</taxon>
        <taxon>Agaricaceae</taxon>
        <taxon>Macrolepiota</taxon>
    </lineage>
</organism>
<evidence type="ECO:0000313" key="4">
    <source>
        <dbReference type="EMBL" id="KAF9443420.1"/>
    </source>
</evidence>
<evidence type="ECO:0000259" key="3">
    <source>
        <dbReference type="Pfam" id="PF00656"/>
    </source>
</evidence>
<dbReference type="GO" id="GO:0004197">
    <property type="term" value="F:cysteine-type endopeptidase activity"/>
    <property type="evidence" value="ECO:0007669"/>
    <property type="project" value="InterPro"/>
</dbReference>
<gene>
    <name evidence="4" type="ORF">P691DRAFT_808972</name>
</gene>
<keyword evidence="5" id="KW-1185">Reference proteome</keyword>
<dbReference type="PANTHER" id="PTHR48104">
    <property type="entry name" value="METACASPASE-4"/>
    <property type="match status" value="1"/>
</dbReference>
<dbReference type="Pfam" id="PF00656">
    <property type="entry name" value="Peptidase_C14"/>
    <property type="match status" value="1"/>
</dbReference>
<dbReference type="Proteomes" id="UP000807342">
    <property type="component" value="Unassembled WGS sequence"/>
</dbReference>
<dbReference type="PANTHER" id="PTHR48104:SF30">
    <property type="entry name" value="METACASPASE-1"/>
    <property type="match status" value="1"/>
</dbReference>
<dbReference type="GO" id="GO:0005737">
    <property type="term" value="C:cytoplasm"/>
    <property type="evidence" value="ECO:0007669"/>
    <property type="project" value="TreeGrafter"/>
</dbReference>
<proteinExistence type="inferred from homology"/>
<dbReference type="GO" id="GO:0006508">
    <property type="term" value="P:proteolysis"/>
    <property type="evidence" value="ECO:0007669"/>
    <property type="project" value="InterPro"/>
</dbReference>
<feature type="domain" description="Peptidase C14 caspase" evidence="3">
    <location>
        <begin position="22"/>
        <end position="341"/>
    </location>
</feature>
<protein>
    <recommendedName>
        <fullName evidence="3">Peptidase C14 caspase domain-containing protein</fullName>
    </recommendedName>
</protein>
<sequence length="353" mass="40419">MPLLGRPLEDPKTDDSLTLSRKKKALLIGINYTQHPDFSVRLSKPAHDVDTIRKLLMEVYGYGSQEIVVLADTNGTTSNLEHLRPTRENIIQQMADLVAEPRQGDEFFLYYTGHTGQYDGQAPESDCLTEYIMPLDALSEDGEVILEKVIPDYELKRILVQPLTILNQECQLIAIIDAYASGTLLDLEHHRCNRVVGPPNLRWRSDTFGVISGLLQTSSKIPPKFIEYLRRTGRRYDKFCNRTPPRTSANIISISACEDSQTLIQQPEGKTLANMLDEYLRSYNKHPKLKDLTKFFHNEFNRSSRILWKSYAAEMKRFKSGKRAELPPQPPRHKENPQVSSLHPLRMNTTLKL</sequence>
<reference evidence="4" key="1">
    <citation type="submission" date="2020-11" db="EMBL/GenBank/DDBJ databases">
        <authorList>
            <consortium name="DOE Joint Genome Institute"/>
            <person name="Ahrendt S."/>
            <person name="Riley R."/>
            <person name="Andreopoulos W."/>
            <person name="Labutti K."/>
            <person name="Pangilinan J."/>
            <person name="Ruiz-Duenas F.J."/>
            <person name="Barrasa J.M."/>
            <person name="Sanchez-Garcia M."/>
            <person name="Camarero S."/>
            <person name="Miyauchi S."/>
            <person name="Serrano A."/>
            <person name="Linde D."/>
            <person name="Babiker R."/>
            <person name="Drula E."/>
            <person name="Ayuso-Fernandez I."/>
            <person name="Pacheco R."/>
            <person name="Padilla G."/>
            <person name="Ferreira P."/>
            <person name="Barriuso J."/>
            <person name="Kellner H."/>
            <person name="Castanera R."/>
            <person name="Alfaro M."/>
            <person name="Ramirez L."/>
            <person name="Pisabarro A.G."/>
            <person name="Kuo A."/>
            <person name="Tritt A."/>
            <person name="Lipzen A."/>
            <person name="He G."/>
            <person name="Yan M."/>
            <person name="Ng V."/>
            <person name="Cullen D."/>
            <person name="Martin F."/>
            <person name="Rosso M.-N."/>
            <person name="Henrissat B."/>
            <person name="Hibbett D."/>
            <person name="Martinez A.T."/>
            <person name="Grigoriev I.V."/>
        </authorList>
    </citation>
    <scope>NUCLEOTIDE SEQUENCE</scope>
    <source>
        <strain evidence="4">MF-IS2</strain>
    </source>
</reference>